<dbReference type="AlphaFoldDB" id="K1WV19"/>
<name>K1WV19_MARBU</name>
<keyword evidence="8" id="KW-1185">Reference proteome</keyword>
<dbReference type="PROSITE" id="PS50157">
    <property type="entry name" value="ZINC_FINGER_C2H2_2"/>
    <property type="match status" value="2"/>
</dbReference>
<protein>
    <recommendedName>
        <fullName evidence="6">C2H2-type domain-containing protein</fullName>
    </recommendedName>
</protein>
<dbReference type="GO" id="GO:0008270">
    <property type="term" value="F:zinc ion binding"/>
    <property type="evidence" value="ECO:0007669"/>
    <property type="project" value="UniProtKB-KW"/>
</dbReference>
<evidence type="ECO:0000256" key="4">
    <source>
        <dbReference type="PROSITE-ProRule" id="PRU00042"/>
    </source>
</evidence>
<organism evidence="7 8">
    <name type="scientific">Marssonina brunnea f. sp. multigermtubi (strain MB_m1)</name>
    <name type="common">Marssonina leaf spot fungus</name>
    <dbReference type="NCBI Taxonomy" id="1072389"/>
    <lineage>
        <taxon>Eukaryota</taxon>
        <taxon>Fungi</taxon>
        <taxon>Dikarya</taxon>
        <taxon>Ascomycota</taxon>
        <taxon>Pezizomycotina</taxon>
        <taxon>Leotiomycetes</taxon>
        <taxon>Helotiales</taxon>
        <taxon>Drepanopezizaceae</taxon>
        <taxon>Drepanopeziza</taxon>
    </lineage>
</organism>
<feature type="compositionally biased region" description="Low complexity" evidence="5">
    <location>
        <begin position="397"/>
        <end position="408"/>
    </location>
</feature>
<evidence type="ECO:0000256" key="1">
    <source>
        <dbReference type="ARBA" id="ARBA00022723"/>
    </source>
</evidence>
<dbReference type="OrthoDB" id="6365676at2759"/>
<evidence type="ECO:0000313" key="8">
    <source>
        <dbReference type="Proteomes" id="UP000006753"/>
    </source>
</evidence>
<evidence type="ECO:0000256" key="5">
    <source>
        <dbReference type="SAM" id="MobiDB-lite"/>
    </source>
</evidence>
<dbReference type="HOGENOM" id="CLU_501588_0_0_1"/>
<evidence type="ECO:0000313" key="7">
    <source>
        <dbReference type="EMBL" id="EKD16302.1"/>
    </source>
</evidence>
<evidence type="ECO:0000256" key="3">
    <source>
        <dbReference type="ARBA" id="ARBA00022833"/>
    </source>
</evidence>
<dbReference type="SUPFAM" id="SSF57667">
    <property type="entry name" value="beta-beta-alpha zinc fingers"/>
    <property type="match status" value="1"/>
</dbReference>
<dbReference type="InterPro" id="IPR036236">
    <property type="entry name" value="Znf_C2H2_sf"/>
</dbReference>
<keyword evidence="2 4" id="KW-0863">Zinc-finger</keyword>
<feature type="domain" description="C2H2-type" evidence="6">
    <location>
        <begin position="499"/>
        <end position="529"/>
    </location>
</feature>
<gene>
    <name evidence="7" type="ORF">MBM_05596</name>
</gene>
<dbReference type="EMBL" id="JH921439">
    <property type="protein sequence ID" value="EKD16302.1"/>
    <property type="molecule type" value="Genomic_DNA"/>
</dbReference>
<dbReference type="PROSITE" id="PS00028">
    <property type="entry name" value="ZINC_FINGER_C2H2_1"/>
    <property type="match status" value="2"/>
</dbReference>
<dbReference type="InParanoid" id="K1WV19"/>
<evidence type="ECO:0000256" key="2">
    <source>
        <dbReference type="ARBA" id="ARBA00022771"/>
    </source>
</evidence>
<sequence>MDLDPSMSKIDDDEQEYQWYAPFSEPDPEIDPATQALLAMNDGLPNYQDFVSFPPPGQTSNPAFLQQLLPEGPYSQHAAGPPGDTMMTAGWAPMQAHTQDDGLLGMVGPWMAGPGPEMQGFQGWELPPAGLDVMAAAWASMQQQTQEDGFLGMSEPWMEEPGLEIRGFQGMQDNSLLGMNEPWMGEPGLEIQGFQGMQQTQDNSLLGMNEPMEEPGLEIQGFQGMQQIQDNSLLGVNRPWMEEPGLEIQGFQGMQQIQDNELWMEPGREIQGFHSWEPSSAGPPDMMTAAWAPVQQTKDGSLRMNEPWMEPRPETLGFLDWDPSQQQEDARLQMTNRPQVSPRQRNMWPEDTMEVGNVSPYPEELALDDEEEEPPEGIGLGIEMGLGMDLPYPRGSQAQEAPRPQQEPGEPKQWLLQQSVFWEPQMGPGSRGYVGMSQQRPPQSYDQPNHPSISIQAAARPPQVQTSGAHECPHCNRQFLYHSRMSHHVRVYHDHSRPFLCSVERCNMRFSRSNDLVRHYRNHHPDLSPAEAYRHVQLACQEV</sequence>
<feature type="domain" description="C2H2-type" evidence="6">
    <location>
        <begin position="470"/>
        <end position="498"/>
    </location>
</feature>
<feature type="region of interest" description="Disordered" evidence="5">
    <location>
        <begin position="389"/>
        <end position="411"/>
    </location>
</feature>
<evidence type="ECO:0000259" key="6">
    <source>
        <dbReference type="PROSITE" id="PS50157"/>
    </source>
</evidence>
<dbReference type="SMART" id="SM00355">
    <property type="entry name" value="ZnF_C2H2"/>
    <property type="match status" value="2"/>
</dbReference>
<keyword evidence="1" id="KW-0479">Metal-binding</keyword>
<accession>K1WV19</accession>
<proteinExistence type="predicted"/>
<dbReference type="Proteomes" id="UP000006753">
    <property type="component" value="Unassembled WGS sequence"/>
</dbReference>
<reference evidence="7 8" key="1">
    <citation type="journal article" date="2012" name="BMC Genomics">
        <title>Sequencing the genome of Marssonina brunnea reveals fungus-poplar co-evolution.</title>
        <authorList>
            <person name="Zhu S."/>
            <person name="Cao Y.-Z."/>
            <person name="Jiang C."/>
            <person name="Tan B.-Y."/>
            <person name="Wang Z."/>
            <person name="Feng S."/>
            <person name="Zhang L."/>
            <person name="Su X.-H."/>
            <person name="Brejova B."/>
            <person name="Vinar T."/>
            <person name="Xu M."/>
            <person name="Wang M.-X."/>
            <person name="Zhang S.-G."/>
            <person name="Huang M.-R."/>
            <person name="Wu R."/>
            <person name="Zhou Y."/>
        </authorList>
    </citation>
    <scope>NUCLEOTIDE SEQUENCE [LARGE SCALE GENOMIC DNA]</scope>
    <source>
        <strain evidence="7 8">MB_m1</strain>
    </source>
</reference>
<dbReference type="PANTHER" id="PTHR23235">
    <property type="entry name" value="KRUEPPEL-LIKE TRANSCRIPTION FACTOR"/>
    <property type="match status" value="1"/>
</dbReference>
<dbReference type="Gene3D" id="3.30.160.60">
    <property type="entry name" value="Classic Zinc Finger"/>
    <property type="match status" value="1"/>
</dbReference>
<dbReference type="GeneID" id="18761531"/>
<keyword evidence="3" id="KW-0862">Zinc</keyword>
<dbReference type="eggNOG" id="KOG1721">
    <property type="taxonomic scope" value="Eukaryota"/>
</dbReference>
<dbReference type="KEGG" id="mbe:MBM_05596"/>
<dbReference type="InterPro" id="IPR013087">
    <property type="entry name" value="Znf_C2H2_type"/>
</dbReference>